<dbReference type="Proteomes" id="UP000062973">
    <property type="component" value="Chromosome"/>
</dbReference>
<dbReference type="EMBL" id="CP009110">
    <property type="protein sequence ID" value="AIJ25272.1"/>
    <property type="molecule type" value="Genomic_DNA"/>
</dbReference>
<gene>
    <name evidence="1" type="ORF">AMETH_5180</name>
</gene>
<sequence>MTEAVDQDPAQFIHPLLRSCGHRYSFVLLLLDMQFSLFASFLRQGSFTGTDSTFGFPLCLLPLPLPFPFPHHLLMLKFGEETTFACHRAPPGKDPTRDRSSGSG</sequence>
<dbReference type="PATRIC" id="fig|1068978.7.peg.5561"/>
<reference evidence="1 2" key="1">
    <citation type="submission" date="2014-07" db="EMBL/GenBank/DDBJ databases">
        <title>Whole Genome Sequence of the Amycolatopsis methanolica 239.</title>
        <authorList>
            <person name="Tang B."/>
        </authorList>
    </citation>
    <scope>NUCLEOTIDE SEQUENCE [LARGE SCALE GENOMIC DNA]</scope>
    <source>
        <strain evidence="1 2">239</strain>
    </source>
</reference>
<keyword evidence="2" id="KW-1185">Reference proteome</keyword>
<name>A0A076N5L6_AMYME</name>
<dbReference type="KEGG" id="amq:AMETH_5180"/>
<proteinExistence type="predicted"/>
<organism evidence="1 2">
    <name type="scientific">Amycolatopsis methanolica 239</name>
    <dbReference type="NCBI Taxonomy" id="1068978"/>
    <lineage>
        <taxon>Bacteria</taxon>
        <taxon>Bacillati</taxon>
        <taxon>Actinomycetota</taxon>
        <taxon>Actinomycetes</taxon>
        <taxon>Pseudonocardiales</taxon>
        <taxon>Pseudonocardiaceae</taxon>
        <taxon>Amycolatopsis</taxon>
        <taxon>Amycolatopsis methanolica group</taxon>
    </lineage>
</organism>
<dbReference type="STRING" id="1068978.AMETH_5180"/>
<evidence type="ECO:0000313" key="1">
    <source>
        <dbReference type="EMBL" id="AIJ25272.1"/>
    </source>
</evidence>
<dbReference type="AlphaFoldDB" id="A0A076N5L6"/>
<accession>A0A076N5L6</accession>
<evidence type="ECO:0000313" key="2">
    <source>
        <dbReference type="Proteomes" id="UP000062973"/>
    </source>
</evidence>
<protein>
    <submittedName>
        <fullName evidence="1">Uncharacterized protein</fullName>
    </submittedName>
</protein>
<dbReference type="HOGENOM" id="CLU_2244291_0_0_11"/>